<evidence type="ECO:0000313" key="2">
    <source>
        <dbReference type="Proteomes" id="UP001226091"/>
    </source>
</evidence>
<dbReference type="EMBL" id="CP126116">
    <property type="protein sequence ID" value="WHZ60236.1"/>
    <property type="molecule type" value="Genomic_DNA"/>
</dbReference>
<organism evidence="1 2">
    <name type="scientific">Metabacillus hrfriensis</name>
    <dbReference type="NCBI Taxonomy" id="3048891"/>
    <lineage>
        <taxon>Bacteria</taxon>
        <taxon>Bacillati</taxon>
        <taxon>Bacillota</taxon>
        <taxon>Bacilli</taxon>
        <taxon>Bacillales</taxon>
        <taxon>Bacillaceae</taxon>
        <taxon>Metabacillus</taxon>
    </lineage>
</organism>
<dbReference type="Proteomes" id="UP001226091">
    <property type="component" value="Chromosome"/>
</dbReference>
<reference evidence="2" key="1">
    <citation type="journal article" date="2025" name="Aquaculture">
        <title>Assessment of the bioflocculant production and safety properties of Metabacillus hrfriensis sp. nov. based on phenotypic and whole-genome sequencing analysis.</title>
        <authorList>
            <person name="Zhang R."/>
            <person name="Zhao Z."/>
            <person name="Luo L."/>
            <person name="Wang S."/>
            <person name="Guo K."/>
            <person name="Xu W."/>
        </authorList>
    </citation>
    <scope>NUCLEOTIDE SEQUENCE [LARGE SCALE GENOMIC DNA]</scope>
    <source>
        <strain evidence="2">CT-WN-B3</strain>
    </source>
</reference>
<protein>
    <submittedName>
        <fullName evidence="1">Recombinase family protein</fullName>
    </submittedName>
</protein>
<evidence type="ECO:0000313" key="1">
    <source>
        <dbReference type="EMBL" id="WHZ60236.1"/>
    </source>
</evidence>
<gene>
    <name evidence="1" type="ORF">QLQ22_11905</name>
</gene>
<sequence>MQQKRARSQYDQCSFKDNLSFKVNETANPLQSLLLNVVGSFAQFEREIIVERTSEGRKRCAEDCRNLVAG</sequence>
<name>A0ACD4RIE2_9BACI</name>
<proteinExistence type="predicted"/>
<keyword evidence="2" id="KW-1185">Reference proteome</keyword>
<accession>A0ACD4RIE2</accession>